<evidence type="ECO:0000256" key="1">
    <source>
        <dbReference type="ARBA" id="ARBA00010401"/>
    </source>
</evidence>
<name>A0A388TGP0_9BACT</name>
<dbReference type="GO" id="GO:0003983">
    <property type="term" value="F:UTP:glucose-1-phosphate uridylyltransferase activity"/>
    <property type="evidence" value="ECO:0007669"/>
    <property type="project" value="InterPro"/>
</dbReference>
<accession>A0A388TGP0</accession>
<dbReference type="Gene3D" id="2.160.10.10">
    <property type="entry name" value="Hexapeptide repeat proteins"/>
    <property type="match status" value="1"/>
</dbReference>
<dbReference type="Gene3D" id="3.90.550.10">
    <property type="entry name" value="Spore Coat Polysaccharide Biosynthesis Protein SpsA, Chain A"/>
    <property type="match status" value="1"/>
</dbReference>
<sequence length="555" mass="61952">MLKCRVIAESVRDWEKMSTDKIEKITQGLNIMQADNQAILARKQYSRVHAMALNGDKGFILERDIQPVESLPKITNLTAAEQAHYREIGLANLSAVATVKANGGLATGMNLNKAKNLMEVKPRVTFLDVIARQTVRGHINLVLMNGDSTDADTKEYLTAKNHAGFNYFGFVQGRFPKLDRDLRPVTGNFNPSGTGGFYTSLLTEPRPNAQGQALDLLESLISDGNEYMFFSNGDNLGATVEPVLLGYMIEHKLPFMMEVAERTPGDVKGGHLVYTTVGGERRLTLREGGQVSPDDIDPRTGKTYGENISLHKFFNTNNLWYHLPTLLNILKQYDGVPPLSLVLNPKKDLYQLETVIGTIINLIPGAGAVVVGKSRFAPVKKYNDLFLLWSDVYILDEAGSMNINPRREHNLLPIIKLDSNYFGDPKSFAERVDINNTPSMVNADSLTVKGDVRFGQGVKIIGEVEIDNDGDAWIIENLTLGRHGLKTVIKPDSRVEYLKWTGRYGTNNEKIYRPAAEEEIASVGESYLGYLQALSRYYPERSPRYARADYFIVRP</sequence>
<dbReference type="GO" id="GO:0006011">
    <property type="term" value="P:UDP-alpha-D-glucose metabolic process"/>
    <property type="evidence" value="ECO:0007669"/>
    <property type="project" value="InterPro"/>
</dbReference>
<dbReference type="InterPro" id="IPR002618">
    <property type="entry name" value="UDPGP_fam"/>
</dbReference>
<proteinExistence type="inferred from homology"/>
<comment type="caution">
    <text evidence="4">The sequence shown here is derived from an EMBL/GenBank/DDBJ whole genome shotgun (WGS) entry which is preliminary data.</text>
</comment>
<dbReference type="EMBL" id="BGZO01000008">
    <property type="protein sequence ID" value="GBR75840.1"/>
    <property type="molecule type" value="Genomic_DNA"/>
</dbReference>
<dbReference type="InterPro" id="IPR029044">
    <property type="entry name" value="Nucleotide-diphossugar_trans"/>
</dbReference>
<dbReference type="Pfam" id="PF01704">
    <property type="entry name" value="UDPGP"/>
    <property type="match status" value="1"/>
</dbReference>
<organism evidence="4 5">
    <name type="scientific">Candidatus Termititenax persephonae</name>
    <dbReference type="NCBI Taxonomy" id="2218525"/>
    <lineage>
        <taxon>Bacteria</taxon>
        <taxon>Bacillati</taxon>
        <taxon>Candidatus Margulisiibacteriota</taxon>
        <taxon>Candidatus Termititenacia</taxon>
        <taxon>Candidatus Termititenacales</taxon>
        <taxon>Candidatus Termititenacaceae</taxon>
        <taxon>Candidatus Termititenax</taxon>
    </lineage>
</organism>
<reference evidence="4 5" key="1">
    <citation type="journal article" date="2019" name="ISME J.">
        <title>Genome analyses of uncultured TG2/ZB3 bacteria in 'Margulisbacteria' specifically attached to ectosymbiotic spirochetes of protists in the termite gut.</title>
        <authorList>
            <person name="Utami Y.D."/>
            <person name="Kuwahara H."/>
            <person name="Igai K."/>
            <person name="Murakami T."/>
            <person name="Sugaya K."/>
            <person name="Morikawa T."/>
            <person name="Nagura Y."/>
            <person name="Yuki M."/>
            <person name="Deevong P."/>
            <person name="Inoue T."/>
            <person name="Kihara K."/>
            <person name="Lo N."/>
            <person name="Yamada A."/>
            <person name="Ohkuma M."/>
            <person name="Hongoh Y."/>
        </authorList>
    </citation>
    <scope>NUCLEOTIDE SEQUENCE [LARGE SCALE GENOMIC DNA]</scope>
    <source>
        <strain evidence="4">NkOx7-02</strain>
    </source>
</reference>
<dbReference type="InterPro" id="IPR016267">
    <property type="entry name" value="UDPGP_trans"/>
</dbReference>
<keyword evidence="2" id="KW-0808">Transferase</keyword>
<evidence type="ECO:0000256" key="3">
    <source>
        <dbReference type="ARBA" id="ARBA00022695"/>
    </source>
</evidence>
<protein>
    <submittedName>
        <fullName evidence="4">UTP--glucose-1-phosphate uridylyltransferase</fullName>
    </submittedName>
</protein>
<keyword evidence="5" id="KW-1185">Reference proteome</keyword>
<dbReference type="Proteomes" id="UP000275925">
    <property type="component" value="Unassembled WGS sequence"/>
</dbReference>
<dbReference type="PANTHER" id="PTHR43511">
    <property type="match status" value="1"/>
</dbReference>
<comment type="similarity">
    <text evidence="1">Belongs to the UDPGP type 1 family.</text>
</comment>
<evidence type="ECO:0000313" key="4">
    <source>
        <dbReference type="EMBL" id="GBR75840.1"/>
    </source>
</evidence>
<dbReference type="AlphaFoldDB" id="A0A388TGP0"/>
<keyword evidence="3 4" id="KW-0548">Nucleotidyltransferase</keyword>
<evidence type="ECO:0000313" key="5">
    <source>
        <dbReference type="Proteomes" id="UP000275925"/>
    </source>
</evidence>
<evidence type="ECO:0000256" key="2">
    <source>
        <dbReference type="ARBA" id="ARBA00022679"/>
    </source>
</evidence>
<dbReference type="SUPFAM" id="SSF53448">
    <property type="entry name" value="Nucleotide-diphospho-sugar transferases"/>
    <property type="match status" value="1"/>
</dbReference>
<gene>
    <name evidence="4" type="primary">galU</name>
    <name evidence="4" type="ORF">NO2_0472</name>
</gene>